<proteinExistence type="predicted"/>
<organism evidence="2 3">
    <name type="scientific">Adineta steineri</name>
    <dbReference type="NCBI Taxonomy" id="433720"/>
    <lineage>
        <taxon>Eukaryota</taxon>
        <taxon>Metazoa</taxon>
        <taxon>Spiralia</taxon>
        <taxon>Gnathifera</taxon>
        <taxon>Rotifera</taxon>
        <taxon>Eurotatoria</taxon>
        <taxon>Bdelloidea</taxon>
        <taxon>Adinetida</taxon>
        <taxon>Adinetidae</taxon>
        <taxon>Adineta</taxon>
    </lineage>
</organism>
<dbReference type="EMBL" id="CAJOAY010017198">
    <property type="protein sequence ID" value="CAF4308492.1"/>
    <property type="molecule type" value="Genomic_DNA"/>
</dbReference>
<feature type="region of interest" description="Disordered" evidence="1">
    <location>
        <begin position="1"/>
        <end position="56"/>
    </location>
</feature>
<gene>
    <name evidence="2" type="ORF">OKA104_LOCUS46591</name>
</gene>
<feature type="compositionally biased region" description="Polar residues" evidence="1">
    <location>
        <begin position="1"/>
        <end position="13"/>
    </location>
</feature>
<feature type="compositionally biased region" description="Basic and acidic residues" evidence="1">
    <location>
        <begin position="30"/>
        <end position="56"/>
    </location>
</feature>
<evidence type="ECO:0000256" key="1">
    <source>
        <dbReference type="SAM" id="MobiDB-lite"/>
    </source>
</evidence>
<evidence type="ECO:0000313" key="3">
    <source>
        <dbReference type="Proteomes" id="UP000663881"/>
    </source>
</evidence>
<dbReference type="AlphaFoldDB" id="A0A820IDF1"/>
<sequence>TDHRMTTSSIPENEQSKDVTTKSPFSDVFSAHRDADDRSMKSNLTKEEREKKNNDY</sequence>
<accession>A0A820IDF1</accession>
<dbReference type="Proteomes" id="UP000663881">
    <property type="component" value="Unassembled WGS sequence"/>
</dbReference>
<feature type="non-terminal residue" evidence="2">
    <location>
        <position position="1"/>
    </location>
</feature>
<comment type="caution">
    <text evidence="2">The sequence shown here is derived from an EMBL/GenBank/DDBJ whole genome shotgun (WGS) entry which is preliminary data.</text>
</comment>
<evidence type="ECO:0000313" key="2">
    <source>
        <dbReference type="EMBL" id="CAF4308492.1"/>
    </source>
</evidence>
<reference evidence="2" key="1">
    <citation type="submission" date="2021-02" db="EMBL/GenBank/DDBJ databases">
        <authorList>
            <person name="Nowell W R."/>
        </authorList>
    </citation>
    <scope>NUCLEOTIDE SEQUENCE</scope>
</reference>
<protein>
    <submittedName>
        <fullName evidence="2">Uncharacterized protein</fullName>
    </submittedName>
</protein>
<name>A0A820IDF1_9BILA</name>